<dbReference type="AlphaFoldDB" id="A0A1H8TQL3"/>
<dbReference type="InterPro" id="IPR011078">
    <property type="entry name" value="PyrdxlP_homeostasis"/>
</dbReference>
<evidence type="ECO:0000313" key="6">
    <source>
        <dbReference type="EMBL" id="SEO92718.1"/>
    </source>
</evidence>
<dbReference type="OrthoDB" id="9804072at2"/>
<keyword evidence="1 2" id="KW-0663">Pyridoxal phosphate</keyword>
<evidence type="ECO:0000256" key="1">
    <source>
        <dbReference type="ARBA" id="ARBA00022898"/>
    </source>
</evidence>
<evidence type="ECO:0000313" key="7">
    <source>
        <dbReference type="Proteomes" id="UP000199657"/>
    </source>
</evidence>
<sequence>MTETAERLAAVQARIRAAEAQYRRAAGSVTLLAVSKTKPVEAIRDAMAAGQSAFGENYVQEARDKQDALGADTTAEWHFIGPLQSNKTKLVAPHFDWVHSVEREKIARRLSEQRPDGLPPLNVCLQVNVSGEDSKSGVAPDHVPALADAVAALPRLRLRGLMCIPAPAEGFDAQRAPFRALRELLESLQRSGLELDTLSMGMSGDLEAAVAEGSTMVRVGTDIFGPRDYPATT</sequence>
<dbReference type="HAMAP" id="MF_02087">
    <property type="entry name" value="PLP_homeostasis"/>
    <property type="match status" value="1"/>
</dbReference>
<name>A0A1H8TQL3_9GAMM</name>
<comment type="cofactor">
    <cofactor evidence="3">
        <name>pyridoxal 5'-phosphate</name>
        <dbReference type="ChEBI" id="CHEBI:597326"/>
    </cofactor>
</comment>
<dbReference type="EMBL" id="FOEG01000004">
    <property type="protein sequence ID" value="SEO92718.1"/>
    <property type="molecule type" value="Genomic_DNA"/>
</dbReference>
<dbReference type="FunFam" id="3.20.20.10:FF:000018">
    <property type="entry name" value="Pyridoxal phosphate homeostasis protein"/>
    <property type="match status" value="1"/>
</dbReference>
<dbReference type="InterPro" id="IPR029066">
    <property type="entry name" value="PLP-binding_barrel"/>
</dbReference>
<dbReference type="SUPFAM" id="SSF51419">
    <property type="entry name" value="PLP-binding barrel"/>
    <property type="match status" value="1"/>
</dbReference>
<dbReference type="Pfam" id="PF01168">
    <property type="entry name" value="Ala_racemase_N"/>
    <property type="match status" value="1"/>
</dbReference>
<evidence type="ECO:0000259" key="5">
    <source>
        <dbReference type="Pfam" id="PF01168"/>
    </source>
</evidence>
<dbReference type="STRING" id="406100.SAMN04488052_104357"/>
<evidence type="ECO:0000256" key="4">
    <source>
        <dbReference type="RuleBase" id="RU004514"/>
    </source>
</evidence>
<dbReference type="PIRSF" id="PIRSF004848">
    <property type="entry name" value="YBL036c_PLPDEIII"/>
    <property type="match status" value="1"/>
</dbReference>
<dbReference type="PANTHER" id="PTHR10146:SF14">
    <property type="entry name" value="PYRIDOXAL PHOSPHATE HOMEOSTASIS PROTEIN"/>
    <property type="match status" value="1"/>
</dbReference>
<dbReference type="Proteomes" id="UP000199657">
    <property type="component" value="Unassembled WGS sequence"/>
</dbReference>
<feature type="domain" description="Alanine racemase N-terminal" evidence="5">
    <location>
        <begin position="9"/>
        <end position="227"/>
    </location>
</feature>
<evidence type="ECO:0000256" key="3">
    <source>
        <dbReference type="PIRSR" id="PIRSR004848-1"/>
    </source>
</evidence>
<organism evidence="6 7">
    <name type="scientific">Aquisalimonas asiatica</name>
    <dbReference type="NCBI Taxonomy" id="406100"/>
    <lineage>
        <taxon>Bacteria</taxon>
        <taxon>Pseudomonadati</taxon>
        <taxon>Pseudomonadota</taxon>
        <taxon>Gammaproteobacteria</taxon>
        <taxon>Chromatiales</taxon>
        <taxon>Ectothiorhodospiraceae</taxon>
        <taxon>Aquisalimonas</taxon>
    </lineage>
</organism>
<feature type="modified residue" description="N6-(pyridoxal phosphate)lysine" evidence="2 3">
    <location>
        <position position="36"/>
    </location>
</feature>
<dbReference type="RefSeq" id="WP_091643865.1">
    <property type="nucleotide sequence ID" value="NZ_FOEG01000004.1"/>
</dbReference>
<comment type="function">
    <text evidence="2">Pyridoxal 5'-phosphate (PLP)-binding protein, which is involved in PLP homeostasis.</text>
</comment>
<dbReference type="PROSITE" id="PS01211">
    <property type="entry name" value="UPF0001"/>
    <property type="match status" value="1"/>
</dbReference>
<keyword evidence="7" id="KW-1185">Reference proteome</keyword>
<dbReference type="NCBIfam" id="TIGR00044">
    <property type="entry name" value="YggS family pyridoxal phosphate-dependent enzyme"/>
    <property type="match status" value="1"/>
</dbReference>
<reference evidence="6 7" key="1">
    <citation type="submission" date="2016-10" db="EMBL/GenBank/DDBJ databases">
        <authorList>
            <person name="de Groot N.N."/>
        </authorList>
    </citation>
    <scope>NUCLEOTIDE SEQUENCE [LARGE SCALE GENOMIC DNA]</scope>
    <source>
        <strain evidence="6 7">CGMCC 1.6291</strain>
    </source>
</reference>
<dbReference type="PANTHER" id="PTHR10146">
    <property type="entry name" value="PROLINE SYNTHETASE CO-TRANSCRIBED BACTERIAL HOMOLOG PROTEIN"/>
    <property type="match status" value="1"/>
</dbReference>
<dbReference type="InterPro" id="IPR001608">
    <property type="entry name" value="Ala_racemase_N"/>
</dbReference>
<dbReference type="GO" id="GO:0030170">
    <property type="term" value="F:pyridoxal phosphate binding"/>
    <property type="evidence" value="ECO:0007669"/>
    <property type="project" value="UniProtKB-UniRule"/>
</dbReference>
<dbReference type="CDD" id="cd06824">
    <property type="entry name" value="PLPDE_III_Yggs_like"/>
    <property type="match status" value="1"/>
</dbReference>
<accession>A0A1H8TQL3</accession>
<protein>
    <recommendedName>
        <fullName evidence="2">Pyridoxal phosphate homeostasis protein</fullName>
        <shortName evidence="2">PLP homeostasis protein</shortName>
    </recommendedName>
</protein>
<evidence type="ECO:0000256" key="2">
    <source>
        <dbReference type="HAMAP-Rule" id="MF_02087"/>
    </source>
</evidence>
<proteinExistence type="inferred from homology"/>
<dbReference type="Gene3D" id="3.20.20.10">
    <property type="entry name" value="Alanine racemase"/>
    <property type="match status" value="1"/>
</dbReference>
<gene>
    <name evidence="6" type="ORF">SAMN04488052_104357</name>
</gene>
<comment type="similarity">
    <text evidence="2 4">Belongs to the pyridoxal phosphate-binding protein YggS/PROSC family.</text>
</comment>